<keyword evidence="2" id="KW-0378">Hydrolase</keyword>
<feature type="domain" description="Peptidase M20 dimerisation" evidence="3">
    <location>
        <begin position="210"/>
        <end position="311"/>
    </location>
</feature>
<protein>
    <submittedName>
        <fullName evidence="4">M20 family metallo-hydrolase</fullName>
    </submittedName>
</protein>
<reference evidence="5" key="1">
    <citation type="journal article" date="2019" name="Int. J. Syst. Evol. Microbiol.">
        <title>The Global Catalogue of Microorganisms (GCM) 10K type strain sequencing project: providing services to taxonomists for standard genome sequencing and annotation.</title>
        <authorList>
            <consortium name="The Broad Institute Genomics Platform"/>
            <consortium name="The Broad Institute Genome Sequencing Center for Infectious Disease"/>
            <person name="Wu L."/>
            <person name="Ma J."/>
        </authorList>
    </citation>
    <scope>NUCLEOTIDE SEQUENCE [LARGE SCALE GENOMIC DNA]</scope>
    <source>
        <strain evidence="5">CCUG 56754</strain>
    </source>
</reference>
<dbReference type="SUPFAM" id="SSF53187">
    <property type="entry name" value="Zn-dependent exopeptidases"/>
    <property type="match status" value="1"/>
</dbReference>
<evidence type="ECO:0000313" key="4">
    <source>
        <dbReference type="EMBL" id="MFD1039416.1"/>
    </source>
</evidence>
<dbReference type="SUPFAM" id="SSF55031">
    <property type="entry name" value="Bacterial exopeptidase dimerisation domain"/>
    <property type="match status" value="1"/>
</dbReference>
<comment type="similarity">
    <text evidence="1">Belongs to the peptidase M20 family.</text>
</comment>
<dbReference type="NCBIfam" id="NF006771">
    <property type="entry name" value="PRK09290.1-5"/>
    <property type="match status" value="1"/>
</dbReference>
<dbReference type="InterPro" id="IPR010158">
    <property type="entry name" value="Amidase_Cbmase"/>
</dbReference>
<evidence type="ECO:0000313" key="5">
    <source>
        <dbReference type="Proteomes" id="UP001597040"/>
    </source>
</evidence>
<organism evidence="4 5">
    <name type="scientific">Virgibacillus byunsanensis</name>
    <dbReference type="NCBI Taxonomy" id="570945"/>
    <lineage>
        <taxon>Bacteria</taxon>
        <taxon>Bacillati</taxon>
        <taxon>Bacillota</taxon>
        <taxon>Bacilli</taxon>
        <taxon>Bacillales</taxon>
        <taxon>Bacillaceae</taxon>
        <taxon>Virgibacillus</taxon>
    </lineage>
</organism>
<dbReference type="RefSeq" id="WP_390363074.1">
    <property type="nucleotide sequence ID" value="NZ_JBHTKJ010000035.1"/>
</dbReference>
<keyword evidence="5" id="KW-1185">Reference proteome</keyword>
<dbReference type="Proteomes" id="UP001597040">
    <property type="component" value="Unassembled WGS sequence"/>
</dbReference>
<dbReference type="PANTHER" id="PTHR32494:SF5">
    <property type="entry name" value="ALLANTOATE AMIDOHYDROLASE"/>
    <property type="match status" value="1"/>
</dbReference>
<name>A0ABW3LPY6_9BACI</name>
<dbReference type="InterPro" id="IPR011650">
    <property type="entry name" value="Peptidase_M20_dimer"/>
</dbReference>
<accession>A0ABW3LPY6</accession>
<dbReference type="PIRSF" id="PIRSF001235">
    <property type="entry name" value="Amidase_carbamoylase"/>
    <property type="match status" value="1"/>
</dbReference>
<dbReference type="Pfam" id="PF01546">
    <property type="entry name" value="Peptidase_M20"/>
    <property type="match status" value="1"/>
</dbReference>
<evidence type="ECO:0000256" key="2">
    <source>
        <dbReference type="ARBA" id="ARBA00022801"/>
    </source>
</evidence>
<dbReference type="Gene3D" id="3.30.70.360">
    <property type="match status" value="1"/>
</dbReference>
<dbReference type="EMBL" id="JBHTKJ010000035">
    <property type="protein sequence ID" value="MFD1039416.1"/>
    <property type="molecule type" value="Genomic_DNA"/>
</dbReference>
<dbReference type="InterPro" id="IPR002933">
    <property type="entry name" value="Peptidase_M20"/>
</dbReference>
<dbReference type="InterPro" id="IPR036264">
    <property type="entry name" value="Bact_exopeptidase_dim_dom"/>
</dbReference>
<sequence>MNEDLKINLERLISTFDTSSSIGVTKNNGLNRIGLTSDDKKMRDIFVEWLKDEGLDIRIDDLGNIYGKRCGTSPDENPVVIGSHLDTQPNGGRFDGILGVLSSLEVIRVLNEKDIKTKRSIEIVNFTLEEGARFGIPMEGSGVITGNYEKEYVYKLNDKNNVTFKEALESIGYRGEIVNRLKNPGFFVELHIEQGPMLEINDKQIGIVEGVKGVTKFEVVIEGQASHAAYPAIGRRDALVASSEMVLFIDSITEQFDDLSTTVGVFEVSPSLYSMSAGRVKFTFDVRHINDQIRAKAIKLIINEIKKIANEKTLNYEVNEFWNIDGTYFSNKINNLIENSIVKRDYTYQYITSGAGHDAKFFNDLCDSTVIFTPSKDGLSHCEEEFTSFDDIEKAANVLLDITYDLANK</sequence>
<evidence type="ECO:0000259" key="3">
    <source>
        <dbReference type="Pfam" id="PF07687"/>
    </source>
</evidence>
<proteinExistence type="inferred from homology"/>
<evidence type="ECO:0000256" key="1">
    <source>
        <dbReference type="ARBA" id="ARBA00006153"/>
    </source>
</evidence>
<gene>
    <name evidence="4" type="ORF">ACFQ3N_13580</name>
</gene>
<dbReference type="Gene3D" id="3.40.630.10">
    <property type="entry name" value="Zn peptidases"/>
    <property type="match status" value="1"/>
</dbReference>
<dbReference type="NCBIfam" id="TIGR01879">
    <property type="entry name" value="hydantase"/>
    <property type="match status" value="1"/>
</dbReference>
<dbReference type="PANTHER" id="PTHR32494">
    <property type="entry name" value="ALLANTOATE DEIMINASE-RELATED"/>
    <property type="match status" value="1"/>
</dbReference>
<dbReference type="Pfam" id="PF07687">
    <property type="entry name" value="M20_dimer"/>
    <property type="match status" value="1"/>
</dbReference>
<comment type="caution">
    <text evidence="4">The sequence shown here is derived from an EMBL/GenBank/DDBJ whole genome shotgun (WGS) entry which is preliminary data.</text>
</comment>
<dbReference type="CDD" id="cd03884">
    <property type="entry name" value="M20_bAS"/>
    <property type="match status" value="1"/>
</dbReference>